<dbReference type="AlphaFoldDB" id="A0A8T9B0Z0"/>
<feature type="transmembrane region" description="Helical" evidence="9">
    <location>
        <begin position="451"/>
        <end position="470"/>
    </location>
</feature>
<keyword evidence="11" id="KW-0762">Sugar transport</keyword>
<dbReference type="Gene3D" id="1.20.1250.20">
    <property type="entry name" value="MFS general substrate transporter like domains"/>
    <property type="match status" value="1"/>
</dbReference>
<feature type="region of interest" description="Disordered" evidence="8">
    <location>
        <begin position="533"/>
        <end position="557"/>
    </location>
</feature>
<dbReference type="GO" id="GO:0016020">
    <property type="term" value="C:membrane"/>
    <property type="evidence" value="ECO:0007669"/>
    <property type="project" value="UniProtKB-SubCell"/>
</dbReference>
<evidence type="ECO:0000256" key="7">
    <source>
        <dbReference type="RuleBase" id="RU003346"/>
    </source>
</evidence>
<comment type="subcellular location">
    <subcellularLocation>
        <location evidence="1">Membrane</location>
        <topology evidence="1">Multi-pass membrane protein</topology>
    </subcellularLocation>
</comment>
<feature type="transmembrane region" description="Helical" evidence="9">
    <location>
        <begin position="482"/>
        <end position="508"/>
    </location>
</feature>
<proteinExistence type="inferred from homology"/>
<evidence type="ECO:0000259" key="10">
    <source>
        <dbReference type="PROSITE" id="PS50850"/>
    </source>
</evidence>
<comment type="similarity">
    <text evidence="2 7">Belongs to the major facilitator superfamily. Sugar transporter (TC 2.A.1.1) family.</text>
</comment>
<dbReference type="PANTHER" id="PTHR48022:SF14">
    <property type="entry name" value="MAJOR FACILITATOR SUPERFAMILY (MFS) PROFILE DOMAIN-CONTAINING PROTEIN-RELATED"/>
    <property type="match status" value="1"/>
</dbReference>
<dbReference type="NCBIfam" id="TIGR00879">
    <property type="entry name" value="SP"/>
    <property type="match status" value="1"/>
</dbReference>
<feature type="transmembrane region" description="Helical" evidence="9">
    <location>
        <begin position="209"/>
        <end position="230"/>
    </location>
</feature>
<feature type="domain" description="Major facilitator superfamily (MFS) profile" evidence="10">
    <location>
        <begin position="46"/>
        <end position="504"/>
    </location>
</feature>
<dbReference type="OrthoDB" id="6612291at2759"/>
<organism evidence="11 12">
    <name type="scientific">Lachnellula arida</name>
    <dbReference type="NCBI Taxonomy" id="1316785"/>
    <lineage>
        <taxon>Eukaryota</taxon>
        <taxon>Fungi</taxon>
        <taxon>Dikarya</taxon>
        <taxon>Ascomycota</taxon>
        <taxon>Pezizomycotina</taxon>
        <taxon>Leotiomycetes</taxon>
        <taxon>Helotiales</taxon>
        <taxon>Lachnaceae</taxon>
        <taxon>Lachnellula</taxon>
    </lineage>
</organism>
<gene>
    <name evidence="11" type="primary">HGT1_3</name>
    <name evidence="11" type="ORF">LARI1_G007793</name>
</gene>
<accession>A0A8T9B0Z0</accession>
<keyword evidence="12" id="KW-1185">Reference proteome</keyword>
<dbReference type="EMBL" id="QGMF01001034">
    <property type="protein sequence ID" value="TVY13267.1"/>
    <property type="molecule type" value="Genomic_DNA"/>
</dbReference>
<dbReference type="InterPro" id="IPR050360">
    <property type="entry name" value="MFS_Sugar_Transporters"/>
</dbReference>
<keyword evidence="4 9" id="KW-0812">Transmembrane</keyword>
<feature type="transmembrane region" description="Helical" evidence="9">
    <location>
        <begin position="177"/>
        <end position="197"/>
    </location>
</feature>
<evidence type="ECO:0000313" key="11">
    <source>
        <dbReference type="EMBL" id="TVY13267.1"/>
    </source>
</evidence>
<feature type="transmembrane region" description="Helical" evidence="9">
    <location>
        <begin position="115"/>
        <end position="134"/>
    </location>
</feature>
<dbReference type="PRINTS" id="PR00171">
    <property type="entry name" value="SUGRTRNSPORT"/>
</dbReference>
<evidence type="ECO:0000256" key="1">
    <source>
        <dbReference type="ARBA" id="ARBA00004141"/>
    </source>
</evidence>
<keyword evidence="3 7" id="KW-0813">Transport</keyword>
<comment type="caution">
    <text evidence="11">The sequence shown here is derived from an EMBL/GenBank/DDBJ whole genome shotgun (WGS) entry which is preliminary data.</text>
</comment>
<dbReference type="InterPro" id="IPR003663">
    <property type="entry name" value="Sugar/inositol_transpt"/>
</dbReference>
<dbReference type="InterPro" id="IPR020846">
    <property type="entry name" value="MFS_dom"/>
</dbReference>
<feature type="transmembrane region" description="Helical" evidence="9">
    <location>
        <begin position="85"/>
        <end position="103"/>
    </location>
</feature>
<dbReference type="SUPFAM" id="SSF103473">
    <property type="entry name" value="MFS general substrate transporter"/>
    <property type="match status" value="1"/>
</dbReference>
<protein>
    <submittedName>
        <fullName evidence="11">High-affinity glucose transporter</fullName>
    </submittedName>
</protein>
<dbReference type="GO" id="GO:0005351">
    <property type="term" value="F:carbohydrate:proton symporter activity"/>
    <property type="evidence" value="ECO:0007669"/>
    <property type="project" value="TreeGrafter"/>
</dbReference>
<evidence type="ECO:0000256" key="6">
    <source>
        <dbReference type="ARBA" id="ARBA00023136"/>
    </source>
</evidence>
<dbReference type="FunFam" id="1.20.1250.20:FF:000134">
    <property type="entry name" value="MFS sugar transporter protein"/>
    <property type="match status" value="1"/>
</dbReference>
<dbReference type="InterPro" id="IPR036259">
    <property type="entry name" value="MFS_trans_sf"/>
</dbReference>
<evidence type="ECO:0000256" key="5">
    <source>
        <dbReference type="ARBA" id="ARBA00022989"/>
    </source>
</evidence>
<dbReference type="Pfam" id="PF00083">
    <property type="entry name" value="Sugar_tr"/>
    <property type="match status" value="1"/>
</dbReference>
<feature type="transmembrane region" description="Helical" evidence="9">
    <location>
        <begin position="43"/>
        <end position="65"/>
    </location>
</feature>
<evidence type="ECO:0000256" key="8">
    <source>
        <dbReference type="SAM" id="MobiDB-lite"/>
    </source>
</evidence>
<dbReference type="PROSITE" id="PS50850">
    <property type="entry name" value="MFS"/>
    <property type="match status" value="1"/>
</dbReference>
<dbReference type="PANTHER" id="PTHR48022">
    <property type="entry name" value="PLASTIDIC GLUCOSE TRANSPORTER 4"/>
    <property type="match status" value="1"/>
</dbReference>
<feature type="transmembrane region" description="Helical" evidence="9">
    <location>
        <begin position="397"/>
        <end position="424"/>
    </location>
</feature>
<keyword evidence="5 9" id="KW-1133">Transmembrane helix</keyword>
<feature type="transmembrane region" description="Helical" evidence="9">
    <location>
        <begin position="366"/>
        <end position="385"/>
    </location>
</feature>
<dbReference type="Proteomes" id="UP000469559">
    <property type="component" value="Unassembled WGS sequence"/>
</dbReference>
<dbReference type="InterPro" id="IPR005828">
    <property type="entry name" value="MFS_sugar_transport-like"/>
</dbReference>
<evidence type="ECO:0000256" key="9">
    <source>
        <dbReference type="SAM" id="Phobius"/>
    </source>
</evidence>
<sequence length="557" mass="61299">MDILRRLRSRISPEGHRYRPIPSEMAVAPVVGALVPSRAAFRLHLLCGFFALASFVWGYNIGILATVYVHPGFRKALHKPNSSQTGLITAIYYLGTWISYLFLSHPAADRLGRRWAAFTGVFVTLVGAALQAGAREPGAYAMMIVGRIVCGLGLAVVSTAVPLYQSECAPAKERGRYVVMNHIGLVTGLAVAFWVGYGFSGWNSANGNYYGWRLSIVVQYIPAFIFMIGVPFCPETPRWLVENGYMDRAQASLAYLRDADPTSDEVTIELEDIQSSVAAHKAAPESSWTVLFTHKPLFRRLWRAALLQFMAQMCGNTAMKYYLPSIFSSLGIEHRLTLLISGIESTLKIGCTIIEMMIIDKVGRRTTLVVGCVVMSIALLINGALPLAYPKNTNHAADYACIVFIFFYTFGYSIGFGPAAWVYGSEVRSSPPHMAQILTKQIFPTNLRARGLNFAASGGAVGSIIAAQTWPVGMQNIGSKTYFVFMAINLVSAVVRTHPLLTIIIFAYPETKRRSLEDMDVLFGDYHSDRNLVRGDSQSDAHPEEINVPHKAARDSA</sequence>
<evidence type="ECO:0000256" key="3">
    <source>
        <dbReference type="ARBA" id="ARBA00022448"/>
    </source>
</evidence>
<reference evidence="11 12" key="1">
    <citation type="submission" date="2018-05" db="EMBL/GenBank/DDBJ databases">
        <title>Whole genome sequencing for identification of molecular markers to develop diagnostic detection tools for the regulated plant pathogen Lachnellula willkommii.</title>
        <authorList>
            <person name="Giroux E."/>
            <person name="Bilodeau G."/>
        </authorList>
    </citation>
    <scope>NUCLEOTIDE SEQUENCE [LARGE SCALE GENOMIC DNA]</scope>
    <source>
        <strain evidence="11 12">CBS 203.66</strain>
    </source>
</reference>
<feature type="transmembrane region" description="Helical" evidence="9">
    <location>
        <begin position="140"/>
        <end position="165"/>
    </location>
</feature>
<name>A0A8T9B0Z0_9HELO</name>
<evidence type="ECO:0000256" key="4">
    <source>
        <dbReference type="ARBA" id="ARBA00022692"/>
    </source>
</evidence>
<keyword evidence="6 9" id="KW-0472">Membrane</keyword>
<evidence type="ECO:0000256" key="2">
    <source>
        <dbReference type="ARBA" id="ARBA00010992"/>
    </source>
</evidence>
<evidence type="ECO:0000313" key="12">
    <source>
        <dbReference type="Proteomes" id="UP000469559"/>
    </source>
</evidence>